<accession>E3N2B3</accession>
<evidence type="ECO:0000256" key="2">
    <source>
        <dbReference type="ARBA" id="ARBA00023015"/>
    </source>
</evidence>
<evidence type="ECO:0000313" key="8">
    <source>
        <dbReference type="EMBL" id="EFO84072.1"/>
    </source>
</evidence>
<dbReference type="SUPFAM" id="SSF47413">
    <property type="entry name" value="lambda repressor-like DNA-binding domains"/>
    <property type="match status" value="2"/>
</dbReference>
<dbReference type="HOGENOM" id="CLU_032170_0_0_1"/>
<keyword evidence="5" id="KW-0804">Transcription</keyword>
<comment type="subcellular location">
    <subcellularLocation>
        <location evidence="1">Nucleus</location>
    </subcellularLocation>
</comment>
<dbReference type="Pfam" id="PF02376">
    <property type="entry name" value="CUT"/>
    <property type="match status" value="2"/>
</dbReference>
<keyword evidence="2" id="KW-0805">Transcription regulation</keyword>
<organism evidence="9">
    <name type="scientific">Caenorhabditis remanei</name>
    <name type="common">Caenorhabditis vulgaris</name>
    <dbReference type="NCBI Taxonomy" id="31234"/>
    <lineage>
        <taxon>Eukaryota</taxon>
        <taxon>Metazoa</taxon>
        <taxon>Ecdysozoa</taxon>
        <taxon>Nematoda</taxon>
        <taxon>Chromadorea</taxon>
        <taxon>Rhabditida</taxon>
        <taxon>Rhabditina</taxon>
        <taxon>Rhabditomorpha</taxon>
        <taxon>Rhabditoidea</taxon>
        <taxon>Rhabditidae</taxon>
        <taxon>Peloderinae</taxon>
        <taxon>Caenorhabditis</taxon>
    </lineage>
</organism>
<sequence length="414" mass="48049">MTSFRNGSHDPEYKLTELTKVKLNFTGHNGPPRMPQTKCPPVRYNERQMIPKPMILGKRTSYGSKDLPIFFVGQDENKIEIVRIKTENSMMIEKSPIPTPTNADRNYAIPQTTAYYSITSTIQPTIPTPPPIPTFSSTMTNEQAIKKLTTPIPDESTVNVQQIAADMMKWFSVTKCKKSVFAAKILKAAKGSIGYILTVKVGYTELRNWKEPYTRMYNWLKMSDAERREFLKMDLYPEEEESEESSSDDSDEELEEYTDHNGKFYPPEKFDLKRLLIADTPEPSEPGAMTFERMAAILNRPVVYMNTKKTIAKLKEWFETSGITKVWFSENILGKNRKAIHHVLHDTREWSKLKQGKENYERVFNWMRISEHERQEIIWLLEGKRERPPPVNFISTSMERVQQILAENQSTDLN</sequence>
<feature type="region of interest" description="Disordered" evidence="7">
    <location>
        <begin position="237"/>
        <end position="264"/>
    </location>
</feature>
<protein>
    <submittedName>
        <fullName evidence="8">Uncharacterized protein</fullName>
    </submittedName>
</protein>
<keyword evidence="3" id="KW-0238">DNA-binding</keyword>
<reference evidence="8" key="1">
    <citation type="submission" date="2007-07" db="EMBL/GenBank/DDBJ databases">
        <title>PCAP assembly of the Caenorhabditis remanei genome.</title>
        <authorList>
            <consortium name="The Caenorhabditis remanei Sequencing Consortium"/>
            <person name="Wilson R.K."/>
        </authorList>
    </citation>
    <scope>NUCLEOTIDE SEQUENCE [LARGE SCALE GENOMIC DNA]</scope>
    <source>
        <strain evidence="8">PB4641</strain>
    </source>
</reference>
<evidence type="ECO:0000256" key="6">
    <source>
        <dbReference type="ARBA" id="ARBA00023242"/>
    </source>
</evidence>
<dbReference type="EMBL" id="DS268512">
    <property type="protein sequence ID" value="EFO84072.1"/>
    <property type="molecule type" value="Genomic_DNA"/>
</dbReference>
<keyword evidence="9" id="KW-1185">Reference proteome</keyword>
<dbReference type="GO" id="GO:0003677">
    <property type="term" value="F:DNA binding"/>
    <property type="evidence" value="ECO:0007669"/>
    <property type="project" value="UniProtKB-KW"/>
</dbReference>
<proteinExistence type="predicted"/>
<dbReference type="Gene3D" id="1.10.260.40">
    <property type="entry name" value="lambda repressor-like DNA-binding domains"/>
    <property type="match status" value="2"/>
</dbReference>
<evidence type="ECO:0000256" key="5">
    <source>
        <dbReference type="ARBA" id="ARBA00023163"/>
    </source>
</evidence>
<dbReference type="InterPro" id="IPR010982">
    <property type="entry name" value="Lambda_DNA-bd_dom_sf"/>
</dbReference>
<feature type="compositionally biased region" description="Acidic residues" evidence="7">
    <location>
        <begin position="237"/>
        <end position="256"/>
    </location>
</feature>
<evidence type="ECO:0000256" key="4">
    <source>
        <dbReference type="ARBA" id="ARBA00023155"/>
    </source>
</evidence>
<keyword evidence="4" id="KW-0371">Homeobox</keyword>
<gene>
    <name evidence="8" type="ORF">CRE_16961</name>
</gene>
<name>E3N2B3_CAERE</name>
<dbReference type="GO" id="GO:0005634">
    <property type="term" value="C:nucleus"/>
    <property type="evidence" value="ECO:0007669"/>
    <property type="project" value="UniProtKB-SubCell"/>
</dbReference>
<evidence type="ECO:0000256" key="1">
    <source>
        <dbReference type="ARBA" id="ARBA00004123"/>
    </source>
</evidence>
<dbReference type="PROSITE" id="PS51042">
    <property type="entry name" value="CUT"/>
    <property type="match status" value="2"/>
</dbReference>
<dbReference type="Proteomes" id="UP000008281">
    <property type="component" value="Unassembled WGS sequence"/>
</dbReference>
<evidence type="ECO:0000313" key="9">
    <source>
        <dbReference type="Proteomes" id="UP000008281"/>
    </source>
</evidence>
<evidence type="ECO:0000256" key="7">
    <source>
        <dbReference type="SAM" id="MobiDB-lite"/>
    </source>
</evidence>
<dbReference type="InterPro" id="IPR003350">
    <property type="entry name" value="CUT_dom"/>
</dbReference>
<keyword evidence="6" id="KW-0539">Nucleus</keyword>
<evidence type="ECO:0000256" key="3">
    <source>
        <dbReference type="ARBA" id="ARBA00023125"/>
    </source>
</evidence>
<dbReference type="AlphaFoldDB" id="E3N2B3"/>